<dbReference type="Pfam" id="PF06985">
    <property type="entry name" value="HET"/>
    <property type="match status" value="1"/>
</dbReference>
<dbReference type="InterPro" id="IPR010730">
    <property type="entry name" value="HET"/>
</dbReference>
<name>A0A6A6W0L3_9PEZI</name>
<organism evidence="2 3">
    <name type="scientific">Pseudovirgaria hyperparasitica</name>
    <dbReference type="NCBI Taxonomy" id="470096"/>
    <lineage>
        <taxon>Eukaryota</taxon>
        <taxon>Fungi</taxon>
        <taxon>Dikarya</taxon>
        <taxon>Ascomycota</taxon>
        <taxon>Pezizomycotina</taxon>
        <taxon>Dothideomycetes</taxon>
        <taxon>Dothideomycetes incertae sedis</taxon>
        <taxon>Acrospermales</taxon>
        <taxon>Acrospermaceae</taxon>
        <taxon>Pseudovirgaria</taxon>
    </lineage>
</organism>
<protein>
    <submittedName>
        <fullName evidence="2">HET-domain-containing protein</fullName>
    </submittedName>
</protein>
<feature type="domain" description="Heterokaryon incompatibility" evidence="1">
    <location>
        <begin position="20"/>
        <end position="116"/>
    </location>
</feature>
<evidence type="ECO:0000259" key="1">
    <source>
        <dbReference type="Pfam" id="PF06985"/>
    </source>
</evidence>
<dbReference type="PANTHER" id="PTHR10622">
    <property type="entry name" value="HET DOMAIN-CONTAINING PROTEIN"/>
    <property type="match status" value="1"/>
</dbReference>
<reference evidence="2" key="1">
    <citation type="journal article" date="2020" name="Stud. Mycol.">
        <title>101 Dothideomycetes genomes: a test case for predicting lifestyles and emergence of pathogens.</title>
        <authorList>
            <person name="Haridas S."/>
            <person name="Albert R."/>
            <person name="Binder M."/>
            <person name="Bloem J."/>
            <person name="Labutti K."/>
            <person name="Salamov A."/>
            <person name="Andreopoulos B."/>
            <person name="Baker S."/>
            <person name="Barry K."/>
            <person name="Bills G."/>
            <person name="Bluhm B."/>
            <person name="Cannon C."/>
            <person name="Castanera R."/>
            <person name="Culley D."/>
            <person name="Daum C."/>
            <person name="Ezra D."/>
            <person name="Gonzalez J."/>
            <person name="Henrissat B."/>
            <person name="Kuo A."/>
            <person name="Liang C."/>
            <person name="Lipzen A."/>
            <person name="Lutzoni F."/>
            <person name="Magnuson J."/>
            <person name="Mondo S."/>
            <person name="Nolan M."/>
            <person name="Ohm R."/>
            <person name="Pangilinan J."/>
            <person name="Park H.-J."/>
            <person name="Ramirez L."/>
            <person name="Alfaro M."/>
            <person name="Sun H."/>
            <person name="Tritt A."/>
            <person name="Yoshinaga Y."/>
            <person name="Zwiers L.-H."/>
            <person name="Turgeon B."/>
            <person name="Goodwin S."/>
            <person name="Spatafora J."/>
            <person name="Crous P."/>
            <person name="Grigoriev I."/>
        </authorList>
    </citation>
    <scope>NUCLEOTIDE SEQUENCE</scope>
    <source>
        <strain evidence="2">CBS 121739</strain>
    </source>
</reference>
<dbReference type="EMBL" id="ML996577">
    <property type="protein sequence ID" value="KAF2755470.1"/>
    <property type="molecule type" value="Genomic_DNA"/>
</dbReference>
<proteinExistence type="predicted"/>
<dbReference type="Proteomes" id="UP000799437">
    <property type="component" value="Unassembled WGS sequence"/>
</dbReference>
<evidence type="ECO:0000313" key="2">
    <source>
        <dbReference type="EMBL" id="KAF2755470.1"/>
    </source>
</evidence>
<dbReference type="AlphaFoldDB" id="A0A6A6W0L3"/>
<gene>
    <name evidence="2" type="ORF">EJ05DRAFT_493992</name>
</gene>
<dbReference type="OrthoDB" id="674604at2759"/>
<sequence>MRLLRVKDWLFEDGTPDRKYAILSHTWIQEASEEVYYPDIRDIALRSDEENALLKGRRGWSKVSNTVAQAVRDGLEYVWIDTCCIDQKNPTELTTSINSMFEWYAKATVCYVYLEDVFKTATPSQIDFSKARWSTRGWTLQELIAPKSVIFFDATWDLLSTRADSACDLSRVTSIDEEVLRDGPNNLSAYSVAKRMSWAAGRCTSRPEDRAYSLFGIFGITMPTHYGEGGKNAFVRLQEEIIKYSDDQSLKWYSFTPGSIARPL</sequence>
<dbReference type="RefSeq" id="XP_033597921.1">
    <property type="nucleotide sequence ID" value="XM_033746155.1"/>
</dbReference>
<dbReference type="GeneID" id="54487209"/>
<accession>A0A6A6W0L3</accession>
<evidence type="ECO:0000313" key="3">
    <source>
        <dbReference type="Proteomes" id="UP000799437"/>
    </source>
</evidence>
<dbReference type="PANTHER" id="PTHR10622:SF12">
    <property type="entry name" value="HET DOMAIN-CONTAINING PROTEIN"/>
    <property type="match status" value="1"/>
</dbReference>
<keyword evidence="3" id="KW-1185">Reference proteome</keyword>